<dbReference type="InterPro" id="IPR039396">
    <property type="entry name" value="Deltex_C"/>
</dbReference>
<evidence type="ECO:0000256" key="3">
    <source>
        <dbReference type="ARBA" id="ARBA00009413"/>
    </source>
</evidence>
<comment type="pathway">
    <text evidence="2 9">Protein modification; protein ubiquitination.</text>
</comment>
<dbReference type="PROSITE" id="PS00518">
    <property type="entry name" value="ZF_RING_1"/>
    <property type="match status" value="1"/>
</dbReference>
<evidence type="ECO:0000256" key="1">
    <source>
        <dbReference type="ARBA" id="ARBA00000900"/>
    </source>
</evidence>
<evidence type="ECO:0000256" key="4">
    <source>
        <dbReference type="ARBA" id="ARBA00022679"/>
    </source>
</evidence>
<dbReference type="InterPro" id="IPR017907">
    <property type="entry name" value="Znf_RING_CS"/>
</dbReference>
<feature type="compositionally biased region" description="Polar residues" evidence="10">
    <location>
        <begin position="42"/>
        <end position="52"/>
    </location>
</feature>
<dbReference type="InterPro" id="IPR013083">
    <property type="entry name" value="Znf_RING/FYVE/PHD"/>
</dbReference>
<feature type="region of interest" description="Disordered" evidence="10">
    <location>
        <begin position="1"/>
        <end position="159"/>
    </location>
</feature>
<evidence type="ECO:0000256" key="7">
    <source>
        <dbReference type="ARBA" id="ARBA00022833"/>
    </source>
</evidence>
<dbReference type="InterPro" id="IPR039399">
    <property type="entry name" value="Deltex_C_sf"/>
</dbReference>
<evidence type="ECO:0000256" key="2">
    <source>
        <dbReference type="ARBA" id="ARBA00004906"/>
    </source>
</evidence>
<dbReference type="Pfam" id="PF13923">
    <property type="entry name" value="zf-C3HC4_2"/>
    <property type="match status" value="1"/>
</dbReference>
<protein>
    <recommendedName>
        <fullName evidence="9">E3 ubiquitin-protein ligase</fullName>
        <ecNumber evidence="9">2.3.2.27</ecNumber>
    </recommendedName>
</protein>
<dbReference type="GO" id="GO:0005737">
    <property type="term" value="C:cytoplasm"/>
    <property type="evidence" value="ECO:0007669"/>
    <property type="project" value="UniProtKB-SubCell"/>
</dbReference>
<dbReference type="STRING" id="623744.A0A553R6I9"/>
<feature type="compositionally biased region" description="Basic and acidic residues" evidence="10">
    <location>
        <begin position="130"/>
        <end position="139"/>
    </location>
</feature>
<name>A0A553R6I9_9TELE</name>
<feature type="region of interest" description="Disordered" evidence="10">
    <location>
        <begin position="412"/>
        <end position="443"/>
    </location>
</feature>
<accession>A0A553R6I9</accession>
<dbReference type="GO" id="GO:0016567">
    <property type="term" value="P:protein ubiquitination"/>
    <property type="evidence" value="ECO:0007669"/>
    <property type="project" value="UniProtKB-UniRule"/>
</dbReference>
<evidence type="ECO:0000259" key="11">
    <source>
        <dbReference type="PROSITE" id="PS50089"/>
    </source>
</evidence>
<dbReference type="GO" id="GO:0008270">
    <property type="term" value="F:zinc ion binding"/>
    <property type="evidence" value="ECO:0007669"/>
    <property type="project" value="UniProtKB-KW"/>
</dbReference>
<keyword evidence="9" id="KW-0963">Cytoplasm</keyword>
<sequence length="820" mass="91551">MSHDQSQPMELEEGQADPAMNDDKMEVDLYPPAGGTGASFLGQAQSNPSDFSHQPPPGQLSHNRLDRNPPSEHPFLPEFKDPPAGGAGAQHSNLSPGFIPDAQTNSGQSGNVIVSQPTAINPPQQSISDLHLEESRGGDEGPAPSSLHPKRPQEEEEEEEEVLIISPLDLGEFTIFVNWSEAFPKKWGSSLEKALQTWLSGWQEKPSIHSLRPYEDQRWSRVEITPSSVLGDLKAVKPVTLKLKPSNMEVTAEIYLETPRSVLESKSSSALENSEQPHEVKSEDPASAPRPPPNTLDSFTVPLHQYWYLIHAYREELQQIEKKHGVSFYAEVSVSIKPSSSSSPVSGASKEFKELVGECVEAYSEADVSHHSMDSDIMKSIMHTIQSQKEKMMLTRSAKNCVVIGPKRYTERINEESKQERSSKEKQRPKEFPPMHRSALDTQEPLPLKLDEVLWDLMKLSYEEQLNTLKVKYGVIFSEEKGPGNQIKVEARPSGGLERHAIRALTRLYQKLASSVMICDLMNPKDEADVISVMHDMRRSFCVVSSRSGKCWRLAGLPEHLGPALSELEKRLKRNVFDSKMRSRVGYSGNVPHARGIPSDWVKDVDFNGDKMEETYENLNTLKEKPRPGIKEAPPAEEDNCVICMDSFTNKEKLKCGHEFCKECLKQSVESLGPLCPVCKKVFGRIIGNQPDGTMTIKNRRAPLPGFPNCGSFEILYYIPGGVQTEKHPQPGKHFSGTSRQAYLPDNPEGRQVLALLQRAFDQKLIFTVGTSTTSGMGNTVTWNDIHHKTNTDGGPERYGYPDPDYLKRVKDELKAKGIE</sequence>
<dbReference type="InterPro" id="IPR001841">
    <property type="entry name" value="Znf_RING"/>
</dbReference>
<proteinExistence type="inferred from homology"/>
<evidence type="ECO:0000256" key="9">
    <source>
        <dbReference type="RuleBase" id="RU367105"/>
    </source>
</evidence>
<comment type="caution">
    <text evidence="12">The sequence shown here is derived from an EMBL/GenBank/DDBJ whole genome shotgun (WGS) entry which is preliminary data.</text>
</comment>
<dbReference type="Pfam" id="PF18102">
    <property type="entry name" value="DTC"/>
    <property type="match status" value="1"/>
</dbReference>
<dbReference type="GO" id="GO:0007219">
    <property type="term" value="P:Notch signaling pathway"/>
    <property type="evidence" value="ECO:0007669"/>
    <property type="project" value="InterPro"/>
</dbReference>
<dbReference type="Proteomes" id="UP000316079">
    <property type="component" value="Unassembled WGS sequence"/>
</dbReference>
<reference evidence="12 13" key="1">
    <citation type="journal article" date="2019" name="Sci. Data">
        <title>Hybrid genome assembly and annotation of Danionella translucida.</title>
        <authorList>
            <person name="Kadobianskyi M."/>
            <person name="Schulze L."/>
            <person name="Schuelke M."/>
            <person name="Judkewitz B."/>
        </authorList>
    </citation>
    <scope>NUCLEOTIDE SEQUENCE [LARGE SCALE GENOMIC DNA]</scope>
    <source>
        <strain evidence="12 13">Bolton</strain>
    </source>
</reference>
<feature type="compositionally biased region" description="Basic and acidic residues" evidence="10">
    <location>
        <begin position="412"/>
        <end position="434"/>
    </location>
</feature>
<dbReference type="Gene3D" id="3.30.40.10">
    <property type="entry name" value="Zinc/RING finger domain, C3HC4 (zinc finger)"/>
    <property type="match status" value="1"/>
</dbReference>
<comment type="subcellular location">
    <subcellularLocation>
        <location evidence="9">Cytoplasm</location>
    </subcellularLocation>
</comment>
<keyword evidence="6 8" id="KW-0863">Zinc-finger</keyword>
<dbReference type="EMBL" id="SRMA01025209">
    <property type="protein sequence ID" value="TRY97799.1"/>
    <property type="molecule type" value="Genomic_DNA"/>
</dbReference>
<evidence type="ECO:0000256" key="10">
    <source>
        <dbReference type="SAM" id="MobiDB-lite"/>
    </source>
</evidence>
<evidence type="ECO:0000256" key="5">
    <source>
        <dbReference type="ARBA" id="ARBA00022723"/>
    </source>
</evidence>
<dbReference type="InterPro" id="IPR039398">
    <property type="entry name" value="Deltex_fam"/>
</dbReference>
<comment type="catalytic activity">
    <reaction evidence="1 9">
        <text>S-ubiquitinyl-[E2 ubiquitin-conjugating enzyme]-L-cysteine + [acceptor protein]-L-lysine = [E2 ubiquitin-conjugating enzyme]-L-cysteine + N(6)-ubiquitinyl-[acceptor protein]-L-lysine.</text>
        <dbReference type="EC" id="2.3.2.27"/>
    </reaction>
</comment>
<comment type="similarity">
    <text evidence="3 9">Belongs to the Deltex family.</text>
</comment>
<keyword evidence="13" id="KW-1185">Reference proteome</keyword>
<gene>
    <name evidence="12" type="ORF">DNTS_008290</name>
</gene>
<feature type="domain" description="RING-type" evidence="11">
    <location>
        <begin position="641"/>
        <end position="680"/>
    </location>
</feature>
<dbReference type="SMART" id="SM00184">
    <property type="entry name" value="RING"/>
    <property type="match status" value="1"/>
</dbReference>
<feature type="compositionally biased region" description="Polar residues" evidence="10">
    <location>
        <begin position="102"/>
        <end position="128"/>
    </location>
</feature>
<organism evidence="12 13">
    <name type="scientific">Danionella cerebrum</name>
    <dbReference type="NCBI Taxonomy" id="2873325"/>
    <lineage>
        <taxon>Eukaryota</taxon>
        <taxon>Metazoa</taxon>
        <taxon>Chordata</taxon>
        <taxon>Craniata</taxon>
        <taxon>Vertebrata</taxon>
        <taxon>Euteleostomi</taxon>
        <taxon>Actinopterygii</taxon>
        <taxon>Neopterygii</taxon>
        <taxon>Teleostei</taxon>
        <taxon>Ostariophysi</taxon>
        <taxon>Cypriniformes</taxon>
        <taxon>Danionidae</taxon>
        <taxon>Danioninae</taxon>
        <taxon>Danionella</taxon>
    </lineage>
</organism>
<evidence type="ECO:0000313" key="13">
    <source>
        <dbReference type="Proteomes" id="UP000316079"/>
    </source>
</evidence>
<dbReference type="Gene3D" id="3.30.390.130">
    <property type="match status" value="1"/>
</dbReference>
<keyword evidence="4 9" id="KW-0808">Transferase</keyword>
<evidence type="ECO:0000256" key="6">
    <source>
        <dbReference type="ARBA" id="ARBA00022771"/>
    </source>
</evidence>
<dbReference type="OrthoDB" id="527344at2759"/>
<feature type="compositionally biased region" description="Basic and acidic residues" evidence="10">
    <location>
        <begin position="275"/>
        <end position="284"/>
    </location>
</feature>
<evidence type="ECO:0000313" key="12">
    <source>
        <dbReference type="EMBL" id="TRY97799.1"/>
    </source>
</evidence>
<dbReference type="PANTHER" id="PTHR12622">
    <property type="entry name" value="DELTEX-RELATED"/>
    <property type="match status" value="1"/>
</dbReference>
<dbReference type="CDD" id="cd09633">
    <property type="entry name" value="Deltex_C"/>
    <property type="match status" value="1"/>
</dbReference>
<feature type="region of interest" description="Disordered" evidence="10">
    <location>
        <begin position="266"/>
        <end position="295"/>
    </location>
</feature>
<dbReference type="GO" id="GO:0061630">
    <property type="term" value="F:ubiquitin protein ligase activity"/>
    <property type="evidence" value="ECO:0007669"/>
    <property type="project" value="UniProtKB-UniRule"/>
</dbReference>
<dbReference type="SUPFAM" id="SSF57850">
    <property type="entry name" value="RING/U-box"/>
    <property type="match status" value="1"/>
</dbReference>
<dbReference type="AlphaFoldDB" id="A0A553R6I9"/>
<keyword evidence="5 9" id="KW-0479">Metal-binding</keyword>
<dbReference type="EC" id="2.3.2.27" evidence="9"/>
<keyword evidence="7 9" id="KW-0862">Zinc</keyword>
<evidence type="ECO:0000256" key="8">
    <source>
        <dbReference type="PROSITE-ProRule" id="PRU00175"/>
    </source>
</evidence>
<dbReference type="UniPathway" id="UPA00143"/>
<dbReference type="PROSITE" id="PS50089">
    <property type="entry name" value="ZF_RING_2"/>
    <property type="match status" value="1"/>
</dbReference>